<dbReference type="GO" id="GO:0005524">
    <property type="term" value="F:ATP binding"/>
    <property type="evidence" value="ECO:0007669"/>
    <property type="project" value="UniProtKB-KW"/>
</dbReference>
<reference evidence="10 11" key="1">
    <citation type="submission" date="2017-12" db="EMBL/GenBank/DDBJ databases">
        <title>Phylogenetic diversity of female urinary microbiome.</title>
        <authorList>
            <person name="Thomas-White K."/>
            <person name="Wolfe A.J."/>
        </authorList>
    </citation>
    <scope>NUCLEOTIDE SEQUENCE [LARGE SCALE GENOMIC DNA]</scope>
    <source>
        <strain evidence="10 11">UMB0064</strain>
    </source>
</reference>
<feature type="transmembrane region" description="Helical" evidence="7">
    <location>
        <begin position="24"/>
        <end position="51"/>
    </location>
</feature>
<keyword evidence="3" id="KW-0547">Nucleotide-binding</keyword>
<feature type="transmembrane region" description="Helical" evidence="7">
    <location>
        <begin position="131"/>
        <end position="153"/>
    </location>
</feature>
<dbReference type="EMBL" id="PKGU01000001">
    <property type="protein sequence ID" value="PKZ16266.1"/>
    <property type="molecule type" value="Genomic_DNA"/>
</dbReference>
<evidence type="ECO:0000259" key="8">
    <source>
        <dbReference type="PROSITE" id="PS50893"/>
    </source>
</evidence>
<evidence type="ECO:0000256" key="7">
    <source>
        <dbReference type="SAM" id="Phobius"/>
    </source>
</evidence>
<dbReference type="SUPFAM" id="SSF52540">
    <property type="entry name" value="P-loop containing nucleoside triphosphate hydrolases"/>
    <property type="match status" value="1"/>
</dbReference>
<dbReference type="RefSeq" id="WP_101541222.1">
    <property type="nucleotide sequence ID" value="NZ_PKGU01000001.1"/>
</dbReference>
<evidence type="ECO:0000259" key="9">
    <source>
        <dbReference type="PROSITE" id="PS50929"/>
    </source>
</evidence>
<comment type="subcellular location">
    <subcellularLocation>
        <location evidence="1">Cell membrane</location>
        <topology evidence="1">Multi-pass membrane protein</topology>
    </subcellularLocation>
</comment>
<evidence type="ECO:0008006" key="12">
    <source>
        <dbReference type="Google" id="ProtNLM"/>
    </source>
</evidence>
<comment type="caution">
    <text evidence="10">The sequence shown here is derived from an EMBL/GenBank/DDBJ whole genome shotgun (WGS) entry which is preliminary data.</text>
</comment>
<evidence type="ECO:0000256" key="6">
    <source>
        <dbReference type="ARBA" id="ARBA00023136"/>
    </source>
</evidence>
<dbReference type="SMART" id="SM00382">
    <property type="entry name" value="AAA"/>
    <property type="match status" value="1"/>
</dbReference>
<keyword evidence="4" id="KW-0067">ATP-binding</keyword>
<dbReference type="Pfam" id="PF00005">
    <property type="entry name" value="ABC_tran"/>
    <property type="match status" value="1"/>
</dbReference>
<dbReference type="GO" id="GO:0015421">
    <property type="term" value="F:ABC-type oligopeptide transporter activity"/>
    <property type="evidence" value="ECO:0007669"/>
    <property type="project" value="TreeGrafter"/>
</dbReference>
<dbReference type="AlphaFoldDB" id="A0A2I1M813"/>
<dbReference type="PANTHER" id="PTHR43394">
    <property type="entry name" value="ATP-DEPENDENT PERMEASE MDL1, MITOCHONDRIAL"/>
    <property type="match status" value="1"/>
</dbReference>
<protein>
    <recommendedName>
        <fullName evidence="12">ABC transporter ATP-binding protein</fullName>
    </recommendedName>
</protein>
<dbReference type="PROSITE" id="PS50929">
    <property type="entry name" value="ABC_TM1F"/>
    <property type="match status" value="1"/>
</dbReference>
<dbReference type="InterPro" id="IPR011527">
    <property type="entry name" value="ABC1_TM_dom"/>
</dbReference>
<evidence type="ECO:0000313" key="11">
    <source>
        <dbReference type="Proteomes" id="UP000242263"/>
    </source>
</evidence>
<evidence type="ECO:0000256" key="5">
    <source>
        <dbReference type="ARBA" id="ARBA00022989"/>
    </source>
</evidence>
<dbReference type="SUPFAM" id="SSF90123">
    <property type="entry name" value="ABC transporter transmembrane region"/>
    <property type="match status" value="1"/>
</dbReference>
<accession>A0A2I1M813</accession>
<dbReference type="Gene3D" id="3.40.50.300">
    <property type="entry name" value="P-loop containing nucleotide triphosphate hydrolases"/>
    <property type="match status" value="1"/>
</dbReference>
<dbReference type="Pfam" id="PF00664">
    <property type="entry name" value="ABC_membrane"/>
    <property type="match status" value="1"/>
</dbReference>
<dbReference type="InterPro" id="IPR003439">
    <property type="entry name" value="ABC_transporter-like_ATP-bd"/>
</dbReference>
<dbReference type="InterPro" id="IPR039421">
    <property type="entry name" value="Type_1_exporter"/>
</dbReference>
<name>A0A2I1M813_9BIFI</name>
<keyword evidence="5 7" id="KW-1133">Transmembrane helix</keyword>
<keyword evidence="2 7" id="KW-0812">Transmembrane</keyword>
<dbReference type="InterPro" id="IPR027417">
    <property type="entry name" value="P-loop_NTPase"/>
</dbReference>
<dbReference type="PROSITE" id="PS50893">
    <property type="entry name" value="ABC_TRANSPORTER_2"/>
    <property type="match status" value="1"/>
</dbReference>
<feature type="transmembrane region" description="Helical" evidence="7">
    <location>
        <begin position="275"/>
        <end position="296"/>
    </location>
</feature>
<evidence type="ECO:0000313" key="10">
    <source>
        <dbReference type="EMBL" id="PKZ16266.1"/>
    </source>
</evidence>
<gene>
    <name evidence="10" type="ORF">CYJ32_02250</name>
</gene>
<feature type="domain" description="ABC transmembrane type-1" evidence="9">
    <location>
        <begin position="17"/>
        <end position="303"/>
    </location>
</feature>
<organism evidence="10 11">
    <name type="scientific">Alloscardovia omnicolens</name>
    <dbReference type="NCBI Taxonomy" id="419015"/>
    <lineage>
        <taxon>Bacteria</taxon>
        <taxon>Bacillati</taxon>
        <taxon>Actinomycetota</taxon>
        <taxon>Actinomycetes</taxon>
        <taxon>Bifidobacteriales</taxon>
        <taxon>Bifidobacteriaceae</taxon>
        <taxon>Alloscardovia</taxon>
    </lineage>
</organism>
<evidence type="ECO:0000256" key="3">
    <source>
        <dbReference type="ARBA" id="ARBA00022741"/>
    </source>
</evidence>
<feature type="transmembrane region" description="Helical" evidence="7">
    <location>
        <begin position="57"/>
        <end position="77"/>
    </location>
</feature>
<evidence type="ECO:0000256" key="4">
    <source>
        <dbReference type="ARBA" id="ARBA00022840"/>
    </source>
</evidence>
<evidence type="ECO:0000256" key="2">
    <source>
        <dbReference type="ARBA" id="ARBA00022692"/>
    </source>
</evidence>
<dbReference type="Gene3D" id="1.20.1560.10">
    <property type="entry name" value="ABC transporter type 1, transmembrane domain"/>
    <property type="match status" value="1"/>
</dbReference>
<dbReference type="InterPro" id="IPR003593">
    <property type="entry name" value="AAA+_ATPase"/>
</dbReference>
<dbReference type="Proteomes" id="UP000242263">
    <property type="component" value="Unassembled WGS sequence"/>
</dbReference>
<evidence type="ECO:0000256" key="1">
    <source>
        <dbReference type="ARBA" id="ARBA00004651"/>
    </source>
</evidence>
<dbReference type="GO" id="GO:0016887">
    <property type="term" value="F:ATP hydrolysis activity"/>
    <property type="evidence" value="ECO:0007669"/>
    <property type="project" value="InterPro"/>
</dbReference>
<dbReference type="CDD" id="cd03228">
    <property type="entry name" value="ABCC_MRP_Like"/>
    <property type="match status" value="1"/>
</dbReference>
<dbReference type="PANTHER" id="PTHR43394:SF1">
    <property type="entry name" value="ATP-BINDING CASSETTE SUB-FAMILY B MEMBER 10, MITOCHONDRIAL"/>
    <property type="match status" value="1"/>
</dbReference>
<feature type="transmembrane region" description="Helical" evidence="7">
    <location>
        <begin position="247"/>
        <end position="269"/>
    </location>
</feature>
<dbReference type="GO" id="GO:0005886">
    <property type="term" value="C:plasma membrane"/>
    <property type="evidence" value="ECO:0007669"/>
    <property type="project" value="UniProtKB-SubCell"/>
</dbReference>
<feature type="domain" description="ABC transporter" evidence="8">
    <location>
        <begin position="339"/>
        <end position="556"/>
    </location>
</feature>
<proteinExistence type="predicted"/>
<keyword evidence="6 7" id="KW-0472">Membrane</keyword>
<feature type="transmembrane region" description="Helical" evidence="7">
    <location>
        <begin position="159"/>
        <end position="179"/>
    </location>
</feature>
<dbReference type="InterPro" id="IPR036640">
    <property type="entry name" value="ABC1_TM_sf"/>
</dbReference>
<sequence>MKSTQLMRRMTTFMKHLMPIELQAIVNGTLGYLAVPALVVCATMAMFNLWVGNTTNAIILAVSALMFALVRGIFAFLEQYCNHLMAFTVLRDMRNLLFKHVQALAPARLAEHGRGKLVSALTEDIELLEIFYAHTLSPLAIAVVTGVVQVIAAAIIHPLLGVCALIAYVLLGVVEPLIIAHPTSRWAMAEREAQGSVYSQLLESLDAQRSLTFASSDRAAAQTVDTNNEKLLHSRAKRYALAGYNKMILDILSLICVAGFGAVTVYLYGTNFVEAPFALIAFAAFASSLVPIQAIARLGTGLQPTMAAARRVFDLLDTAPAVQDIADDKGAQIDSFTSEKVDSISFSYDDASESVLSNVSVSVQPGDMRVIQGENGSGKSTLINLMMRFYDVDSGEISVNDVNIREVATSSLRHTQALVSQQTHIFSSSLADNLRVAQPQASDEQLRSVIEAVQLDELVGSWADGMNHVLVRNGVELSDGQRQRIAVARAFLSDAPLIFLDEPTANMDALLEAQLMRTLAAQQADRAYVIISHRPAPAAFANHVYDMAHGELTARL</sequence>